<name>A0AAD6Y079_9AGAR</name>
<sequence length="131" mass="15224">MERRHAVERRDKTLLQVQDLERHLEIQVWWTPESDEWQAAAVLVDERRYRRALDELQGLVISRLLELAKVNMVGTGYKMRKLIAKALQARSKGLKNAITSYNEAATASGRPLLTWQEVVEYGFLADFDLLR</sequence>
<feature type="non-terminal residue" evidence="1">
    <location>
        <position position="1"/>
    </location>
</feature>
<proteinExistence type="predicted"/>
<accession>A0AAD6Y079</accession>
<evidence type="ECO:0000313" key="1">
    <source>
        <dbReference type="EMBL" id="KAJ7194885.1"/>
    </source>
</evidence>
<protein>
    <submittedName>
        <fullName evidence="1">Uncharacterized protein</fullName>
    </submittedName>
</protein>
<dbReference type="EMBL" id="JARJCW010000095">
    <property type="protein sequence ID" value="KAJ7194885.1"/>
    <property type="molecule type" value="Genomic_DNA"/>
</dbReference>
<organism evidence="1 2">
    <name type="scientific">Mycena pura</name>
    <dbReference type="NCBI Taxonomy" id="153505"/>
    <lineage>
        <taxon>Eukaryota</taxon>
        <taxon>Fungi</taxon>
        <taxon>Dikarya</taxon>
        <taxon>Basidiomycota</taxon>
        <taxon>Agaricomycotina</taxon>
        <taxon>Agaricomycetes</taxon>
        <taxon>Agaricomycetidae</taxon>
        <taxon>Agaricales</taxon>
        <taxon>Marasmiineae</taxon>
        <taxon>Mycenaceae</taxon>
        <taxon>Mycena</taxon>
    </lineage>
</organism>
<dbReference type="Proteomes" id="UP001219525">
    <property type="component" value="Unassembled WGS sequence"/>
</dbReference>
<gene>
    <name evidence="1" type="ORF">GGX14DRAFT_299630</name>
</gene>
<comment type="caution">
    <text evidence="1">The sequence shown here is derived from an EMBL/GenBank/DDBJ whole genome shotgun (WGS) entry which is preliminary data.</text>
</comment>
<evidence type="ECO:0000313" key="2">
    <source>
        <dbReference type="Proteomes" id="UP001219525"/>
    </source>
</evidence>
<dbReference type="AlphaFoldDB" id="A0AAD6Y079"/>
<keyword evidence="2" id="KW-1185">Reference proteome</keyword>
<reference evidence="1" key="1">
    <citation type="submission" date="2023-03" db="EMBL/GenBank/DDBJ databases">
        <title>Massive genome expansion in bonnet fungi (Mycena s.s.) driven by repeated elements and novel gene families across ecological guilds.</title>
        <authorList>
            <consortium name="Lawrence Berkeley National Laboratory"/>
            <person name="Harder C.B."/>
            <person name="Miyauchi S."/>
            <person name="Viragh M."/>
            <person name="Kuo A."/>
            <person name="Thoen E."/>
            <person name="Andreopoulos B."/>
            <person name="Lu D."/>
            <person name="Skrede I."/>
            <person name="Drula E."/>
            <person name="Henrissat B."/>
            <person name="Morin E."/>
            <person name="Kohler A."/>
            <person name="Barry K."/>
            <person name="LaButti K."/>
            <person name="Morin E."/>
            <person name="Salamov A."/>
            <person name="Lipzen A."/>
            <person name="Mereny Z."/>
            <person name="Hegedus B."/>
            <person name="Baldrian P."/>
            <person name="Stursova M."/>
            <person name="Weitz H."/>
            <person name="Taylor A."/>
            <person name="Grigoriev I.V."/>
            <person name="Nagy L.G."/>
            <person name="Martin F."/>
            <person name="Kauserud H."/>
        </authorList>
    </citation>
    <scope>NUCLEOTIDE SEQUENCE</scope>
    <source>
        <strain evidence="1">9144</strain>
    </source>
</reference>